<feature type="binding site" evidence="17">
    <location>
        <position position="442"/>
    </location>
    <ligand>
        <name>AMP</name>
        <dbReference type="ChEBI" id="CHEBI:456215"/>
    </ligand>
</feature>
<evidence type="ECO:0000256" key="2">
    <source>
        <dbReference type="ARBA" id="ARBA00000909"/>
    </source>
</evidence>
<reference evidence="23 24" key="1">
    <citation type="submission" date="2018-01" db="EMBL/GenBank/DDBJ databases">
        <title>The whole genome sequencing and assembly of Paenibacillus chitinolyticus KCCM 41400 strain.</title>
        <authorList>
            <person name="Kim J.-Y."/>
            <person name="Park M.-K."/>
            <person name="Lee Y.-J."/>
            <person name="Yi H."/>
            <person name="Bahn Y.-S."/>
            <person name="Kim J.F."/>
            <person name="Lee D.-W."/>
        </authorList>
    </citation>
    <scope>NUCLEOTIDE SEQUENCE [LARGE SCALE GENOMIC DNA]</scope>
    <source>
        <strain evidence="23 24">KCCM 41400</strain>
    </source>
</reference>
<dbReference type="GO" id="GO:0052855">
    <property type="term" value="F:ADP-dependent NAD(P)H-hydrate dehydratase activity"/>
    <property type="evidence" value="ECO:0007669"/>
    <property type="project" value="UniProtKB-UniRule"/>
</dbReference>
<dbReference type="GO" id="GO:0110051">
    <property type="term" value="P:metabolite repair"/>
    <property type="evidence" value="ECO:0007669"/>
    <property type="project" value="TreeGrafter"/>
</dbReference>
<feature type="domain" description="YjeF N-terminal" evidence="21">
    <location>
        <begin position="9"/>
        <end position="216"/>
    </location>
</feature>
<feature type="binding site" evidence="18">
    <location>
        <position position="163"/>
    </location>
    <ligand>
        <name>K(+)</name>
        <dbReference type="ChEBI" id="CHEBI:29103"/>
    </ligand>
</feature>
<dbReference type="EC" id="4.2.1.136" evidence="19"/>
<reference evidence="22 25" key="2">
    <citation type="submission" date="2022-05" db="EMBL/GenBank/DDBJ databases">
        <title>Genome Sequencing of Bee-Associated Microbes.</title>
        <authorList>
            <person name="Dunlap C."/>
        </authorList>
    </citation>
    <scope>NUCLEOTIDE SEQUENCE [LARGE SCALE GENOMIC DNA]</scope>
    <source>
        <strain evidence="22 25">NRRL B-23120</strain>
    </source>
</reference>
<feature type="binding site" evidence="18">
    <location>
        <position position="127"/>
    </location>
    <ligand>
        <name>K(+)</name>
        <dbReference type="ChEBI" id="CHEBI:29103"/>
    </ligand>
</feature>
<comment type="cofactor">
    <cofactor evidence="18 19">
        <name>K(+)</name>
        <dbReference type="ChEBI" id="CHEBI:29103"/>
    </cofactor>
    <text evidence="18 19">Binds 1 potassium ion per subunit.</text>
</comment>
<evidence type="ECO:0000256" key="6">
    <source>
        <dbReference type="ARBA" id="ARBA00022741"/>
    </source>
</evidence>
<feature type="binding site" evidence="18">
    <location>
        <position position="160"/>
    </location>
    <ligand>
        <name>(6S)-NADPHX</name>
        <dbReference type="ChEBI" id="CHEBI:64076"/>
    </ligand>
</feature>
<dbReference type="EMBL" id="CP026520">
    <property type="protein sequence ID" value="QAV16243.1"/>
    <property type="molecule type" value="Genomic_DNA"/>
</dbReference>
<evidence type="ECO:0000256" key="18">
    <source>
        <dbReference type="HAMAP-Rule" id="MF_01966"/>
    </source>
</evidence>
<feature type="binding site" evidence="17">
    <location>
        <position position="326"/>
    </location>
    <ligand>
        <name>(6S)-NADPHX</name>
        <dbReference type="ChEBI" id="CHEBI:64076"/>
    </ligand>
</feature>
<dbReference type="HAMAP" id="MF_01966">
    <property type="entry name" value="NADHX_epimerase"/>
    <property type="match status" value="1"/>
</dbReference>
<sequence length="522" mass="54234">MRIVSGEDMYEIDRQTVNLIGISADTLMESAGRAAASLLLERIPPEAKVVVLSGAGSNGGDGIVIARVLKAHGRRVSLWLIPPRDKIRGAAAAALSVYEKSGYAAIDYTGSEAELERRLERADAIVDALLGIGVNGPLREPYRSLIGKINEQHAAVYAIDLPSGVPANGGPVEAAVRADVTVTIQYPKLGAFTHPAASYCGELLVADIGIPPAAAAGLPRRSLWTLADVRRTLPRRKASSHKGTHGRLLVAGGSLRMPGAVVLASRAALRSGAGLVTTAVPDCIHAIAAGHYPEAMYLPSPSEAGHFRGELPLGDAAFGAIAAGPGLGRTPGSRAVVEQVLRQDVPVLLDADALFHAAELLPLLRKRRKPTVLTPHPGEMARLTGSTAAAVEDDRFGVSARFAAETGAYVVLKGPHTIVAAPDGMQRVNTTGSAALAKGGSGDVLTGIAAAFLLQHEDVLQAVSNAVYIHGLAASLLTEEHHSLADVLASDVIESIPSAFRHIYGDEGGAEGKSPKPGDSFF</sequence>
<evidence type="ECO:0000256" key="19">
    <source>
        <dbReference type="PIRNR" id="PIRNR017184"/>
    </source>
</evidence>
<dbReference type="Pfam" id="PF01256">
    <property type="entry name" value="Carb_kinase"/>
    <property type="match status" value="1"/>
</dbReference>
<keyword evidence="5 18" id="KW-0479">Metal-binding</keyword>
<dbReference type="InterPro" id="IPR004443">
    <property type="entry name" value="YjeF_N_dom"/>
</dbReference>
<evidence type="ECO:0000259" key="21">
    <source>
        <dbReference type="PROSITE" id="PS51385"/>
    </source>
</evidence>
<dbReference type="Gene3D" id="3.40.50.10260">
    <property type="entry name" value="YjeF N-terminal domain"/>
    <property type="match status" value="1"/>
</dbReference>
<comment type="function">
    <text evidence="17">Catalyzes the dehydration of the S-form of NAD(P)HX at the expense of ADP, which is converted to AMP. Together with NAD(P)HX epimerase, which catalyzes the epimerization of the S- and R-forms, the enzyme allows the repair of both epimers of NAD(P)HX, a damaged form of NAD(P)H that is a result of enzymatic or heat-dependent hydration.</text>
</comment>
<comment type="similarity">
    <text evidence="4 19">In the C-terminal section; belongs to the NnrD/CARKD family.</text>
</comment>
<evidence type="ECO:0000313" key="23">
    <source>
        <dbReference type="EMBL" id="QAV16243.1"/>
    </source>
</evidence>
<keyword evidence="9 18" id="KW-0630">Potassium</keyword>
<evidence type="ECO:0000313" key="24">
    <source>
        <dbReference type="Proteomes" id="UP000288943"/>
    </source>
</evidence>
<accession>A0A410WPG6</accession>
<dbReference type="GO" id="GO:0046872">
    <property type="term" value="F:metal ion binding"/>
    <property type="evidence" value="ECO:0007669"/>
    <property type="project" value="UniProtKB-UniRule"/>
</dbReference>
<dbReference type="NCBIfam" id="TIGR00197">
    <property type="entry name" value="yjeF_nterm"/>
    <property type="match status" value="1"/>
</dbReference>
<gene>
    <name evidence="17" type="primary">nnrD</name>
    <name evidence="18" type="synonym">nnrE</name>
    <name evidence="22" type="ORF">M5X16_23380</name>
    <name evidence="23" type="ORF">PC41400_00420</name>
</gene>
<dbReference type="GO" id="GO:0005524">
    <property type="term" value="F:ATP binding"/>
    <property type="evidence" value="ECO:0007669"/>
    <property type="project" value="UniProtKB-UniRule"/>
</dbReference>
<proteinExistence type="inferred from homology"/>
<dbReference type="InterPro" id="IPR029056">
    <property type="entry name" value="Ribokinase-like"/>
</dbReference>
<evidence type="ECO:0000256" key="9">
    <source>
        <dbReference type="ARBA" id="ARBA00022958"/>
    </source>
</evidence>
<dbReference type="SUPFAM" id="SSF53613">
    <property type="entry name" value="Ribokinase-like"/>
    <property type="match status" value="1"/>
</dbReference>
<keyword evidence="12 17" id="KW-0456">Lyase</keyword>
<comment type="function">
    <text evidence="18">Catalyzes the epimerization of the S- and R-forms of NAD(P)HX, a damaged form of NAD(P)H that is a result of enzymatic or heat-dependent hydration. This is a prerequisite for the S-specific NAD(P)H-hydrate dehydratase to allow the repair of both epimers of NAD(P)HX.</text>
</comment>
<feature type="binding site" evidence="17">
    <location>
        <begin position="413"/>
        <end position="417"/>
    </location>
    <ligand>
        <name>AMP</name>
        <dbReference type="ChEBI" id="CHEBI:456215"/>
    </ligand>
</feature>
<evidence type="ECO:0000256" key="5">
    <source>
        <dbReference type="ARBA" id="ARBA00022723"/>
    </source>
</evidence>
<feature type="domain" description="YjeF C-terminal" evidence="20">
    <location>
        <begin position="225"/>
        <end position="503"/>
    </location>
</feature>
<keyword evidence="6 17" id="KW-0547">Nucleotide-binding</keyword>
<feature type="binding site" evidence="17">
    <location>
        <position position="376"/>
    </location>
    <ligand>
        <name>(6S)-NADPHX</name>
        <dbReference type="ChEBI" id="CHEBI:64076"/>
    </ligand>
</feature>
<dbReference type="NCBIfam" id="TIGR00196">
    <property type="entry name" value="yjeF_cterm"/>
    <property type="match status" value="1"/>
</dbReference>
<keyword evidence="11 18" id="KW-0413">Isomerase</keyword>
<evidence type="ECO:0000256" key="10">
    <source>
        <dbReference type="ARBA" id="ARBA00023027"/>
    </source>
</evidence>
<comment type="similarity">
    <text evidence="17">Belongs to the NnrD/CARKD family.</text>
</comment>
<comment type="catalytic activity">
    <reaction evidence="1 18 19">
        <text>(6R)-NADHX = (6S)-NADHX</text>
        <dbReference type="Rhea" id="RHEA:32215"/>
        <dbReference type="ChEBI" id="CHEBI:64074"/>
        <dbReference type="ChEBI" id="CHEBI:64075"/>
        <dbReference type="EC" id="5.1.99.6"/>
    </reaction>
</comment>
<evidence type="ECO:0000256" key="17">
    <source>
        <dbReference type="HAMAP-Rule" id="MF_01965"/>
    </source>
</evidence>
<keyword evidence="7 17" id="KW-0067">ATP-binding</keyword>
<dbReference type="Proteomes" id="UP000288943">
    <property type="component" value="Chromosome"/>
</dbReference>
<dbReference type="PROSITE" id="PS51383">
    <property type="entry name" value="YJEF_C_3"/>
    <property type="match status" value="1"/>
</dbReference>
<comment type="similarity">
    <text evidence="3 19">In the N-terminal section; belongs to the NnrE/AIBP family.</text>
</comment>
<dbReference type="CDD" id="cd01171">
    <property type="entry name" value="YXKO-related"/>
    <property type="match status" value="1"/>
</dbReference>
<feature type="binding site" evidence="18">
    <location>
        <begin position="131"/>
        <end position="137"/>
    </location>
    <ligand>
        <name>(6S)-NADPHX</name>
        <dbReference type="ChEBI" id="CHEBI:64076"/>
    </ligand>
</feature>
<dbReference type="AlphaFoldDB" id="A0A410WPG6"/>
<dbReference type="InterPro" id="IPR030677">
    <property type="entry name" value="Nnr"/>
</dbReference>
<dbReference type="PANTHER" id="PTHR12592:SF0">
    <property type="entry name" value="ATP-DEPENDENT (S)-NAD(P)H-HYDRATE DEHYDRATASE"/>
    <property type="match status" value="1"/>
</dbReference>
<dbReference type="EC" id="5.1.99.6" evidence="19"/>
<feature type="binding site" evidence="18">
    <location>
        <position position="58"/>
    </location>
    <ligand>
        <name>K(+)</name>
        <dbReference type="ChEBI" id="CHEBI:29103"/>
    </ligand>
</feature>
<evidence type="ECO:0000256" key="3">
    <source>
        <dbReference type="ARBA" id="ARBA00006001"/>
    </source>
</evidence>
<evidence type="ECO:0000259" key="20">
    <source>
        <dbReference type="PROSITE" id="PS51383"/>
    </source>
</evidence>
<dbReference type="EMBL" id="JAMDMJ010000034">
    <property type="protein sequence ID" value="MCY9598701.1"/>
    <property type="molecule type" value="Genomic_DNA"/>
</dbReference>
<evidence type="ECO:0000256" key="12">
    <source>
        <dbReference type="ARBA" id="ARBA00023239"/>
    </source>
</evidence>
<feature type="binding site" evidence="17">
    <location>
        <position position="260"/>
    </location>
    <ligand>
        <name>(6S)-NADPHX</name>
        <dbReference type="ChEBI" id="CHEBI:64076"/>
    </ligand>
</feature>
<evidence type="ECO:0000256" key="14">
    <source>
        <dbReference type="ARBA" id="ARBA00025153"/>
    </source>
</evidence>
<dbReference type="GO" id="GO:0046496">
    <property type="term" value="P:nicotinamide nucleotide metabolic process"/>
    <property type="evidence" value="ECO:0007669"/>
    <property type="project" value="UniProtKB-UniRule"/>
</dbReference>
<evidence type="ECO:0000256" key="4">
    <source>
        <dbReference type="ARBA" id="ARBA00009524"/>
    </source>
</evidence>
<comment type="catalytic activity">
    <reaction evidence="16 17 19">
        <text>(6S)-NADPHX + ADP = AMP + phosphate + NADPH + H(+)</text>
        <dbReference type="Rhea" id="RHEA:32235"/>
        <dbReference type="ChEBI" id="CHEBI:15378"/>
        <dbReference type="ChEBI" id="CHEBI:43474"/>
        <dbReference type="ChEBI" id="CHEBI:57783"/>
        <dbReference type="ChEBI" id="CHEBI:64076"/>
        <dbReference type="ChEBI" id="CHEBI:456215"/>
        <dbReference type="ChEBI" id="CHEBI:456216"/>
        <dbReference type="EC" id="4.2.1.136"/>
    </reaction>
</comment>
<feature type="binding site" evidence="18">
    <location>
        <begin position="57"/>
        <end position="61"/>
    </location>
    <ligand>
        <name>(6S)-NADPHX</name>
        <dbReference type="ChEBI" id="CHEBI:64076"/>
    </ligand>
</feature>
<protein>
    <recommendedName>
        <fullName evidence="19">Bifunctional NAD(P)H-hydrate repair enzyme</fullName>
    </recommendedName>
    <alternativeName>
        <fullName evidence="19">Nicotinamide nucleotide repair protein</fullName>
    </alternativeName>
    <domain>
        <recommendedName>
            <fullName evidence="19">ADP-dependent (S)-NAD(P)H-hydrate dehydratase</fullName>
            <ecNumber evidence="19">4.2.1.136</ecNumber>
        </recommendedName>
        <alternativeName>
            <fullName evidence="19">ADP-dependent NAD(P)HX dehydratase</fullName>
        </alternativeName>
    </domain>
    <domain>
        <recommendedName>
            <fullName evidence="19">NAD(P)H-hydrate epimerase</fullName>
            <ecNumber evidence="19">5.1.99.6</ecNumber>
        </recommendedName>
    </domain>
</protein>
<keyword evidence="8 17" id="KW-0521">NADP</keyword>
<feature type="binding site" evidence="17">
    <location>
        <position position="443"/>
    </location>
    <ligand>
        <name>(6S)-NADPHX</name>
        <dbReference type="ChEBI" id="CHEBI:64076"/>
    </ligand>
</feature>
<comment type="catalytic activity">
    <reaction evidence="2 18 19">
        <text>(6R)-NADPHX = (6S)-NADPHX</text>
        <dbReference type="Rhea" id="RHEA:32227"/>
        <dbReference type="ChEBI" id="CHEBI:64076"/>
        <dbReference type="ChEBI" id="CHEBI:64077"/>
        <dbReference type="EC" id="5.1.99.6"/>
    </reaction>
</comment>
<evidence type="ECO:0000256" key="15">
    <source>
        <dbReference type="ARBA" id="ARBA00048238"/>
    </source>
</evidence>
<dbReference type="PROSITE" id="PS51385">
    <property type="entry name" value="YJEF_N"/>
    <property type="match status" value="1"/>
</dbReference>
<dbReference type="GeneID" id="95373278"/>
<dbReference type="PANTHER" id="PTHR12592">
    <property type="entry name" value="ATP-DEPENDENT (S)-NAD(P)H-HYDRATE DEHYDRATASE FAMILY MEMBER"/>
    <property type="match status" value="1"/>
</dbReference>
<dbReference type="Pfam" id="PF03853">
    <property type="entry name" value="YjeF_N"/>
    <property type="match status" value="1"/>
</dbReference>
<evidence type="ECO:0000256" key="16">
    <source>
        <dbReference type="ARBA" id="ARBA00049209"/>
    </source>
</evidence>
<dbReference type="InterPro" id="IPR000631">
    <property type="entry name" value="CARKD"/>
</dbReference>
<comment type="catalytic activity">
    <reaction evidence="15 17 19">
        <text>(6S)-NADHX + ADP = AMP + phosphate + NADH + H(+)</text>
        <dbReference type="Rhea" id="RHEA:32223"/>
        <dbReference type="ChEBI" id="CHEBI:15378"/>
        <dbReference type="ChEBI" id="CHEBI:43474"/>
        <dbReference type="ChEBI" id="CHEBI:57945"/>
        <dbReference type="ChEBI" id="CHEBI:64074"/>
        <dbReference type="ChEBI" id="CHEBI:456215"/>
        <dbReference type="ChEBI" id="CHEBI:456216"/>
        <dbReference type="EC" id="4.2.1.136"/>
    </reaction>
</comment>
<feature type="binding site" evidence="18">
    <location>
        <position position="142"/>
    </location>
    <ligand>
        <name>(6S)-NADPHX</name>
        <dbReference type="ChEBI" id="CHEBI:64076"/>
    </ligand>
</feature>
<comment type="cofactor">
    <cofactor evidence="17">
        <name>Mg(2+)</name>
        <dbReference type="ChEBI" id="CHEBI:18420"/>
    </cofactor>
</comment>
<evidence type="ECO:0000256" key="1">
    <source>
        <dbReference type="ARBA" id="ARBA00000013"/>
    </source>
</evidence>
<organism evidence="23 24">
    <name type="scientific">Paenibacillus chitinolyticus</name>
    <dbReference type="NCBI Taxonomy" id="79263"/>
    <lineage>
        <taxon>Bacteria</taxon>
        <taxon>Bacillati</taxon>
        <taxon>Bacillota</taxon>
        <taxon>Bacilli</taxon>
        <taxon>Bacillales</taxon>
        <taxon>Paenibacillaceae</taxon>
        <taxon>Paenibacillus</taxon>
    </lineage>
</organism>
<keyword evidence="10 17" id="KW-0520">NAD</keyword>
<keyword evidence="13" id="KW-0511">Multifunctional enzyme</keyword>
<evidence type="ECO:0000256" key="7">
    <source>
        <dbReference type="ARBA" id="ARBA00022840"/>
    </source>
</evidence>
<dbReference type="PIRSF" id="PIRSF017184">
    <property type="entry name" value="Nnr"/>
    <property type="match status" value="1"/>
</dbReference>
<comment type="subunit">
    <text evidence="17">Homotetramer.</text>
</comment>
<dbReference type="RefSeq" id="WP_042231277.1">
    <property type="nucleotide sequence ID" value="NZ_CP026520.1"/>
</dbReference>
<evidence type="ECO:0000313" key="22">
    <source>
        <dbReference type="EMBL" id="MCY9598701.1"/>
    </source>
</evidence>
<name>A0A410WPG6_9BACL</name>
<dbReference type="KEGG" id="pchi:PC41400_00420"/>
<evidence type="ECO:0000256" key="13">
    <source>
        <dbReference type="ARBA" id="ARBA00023268"/>
    </source>
</evidence>
<comment type="function">
    <text evidence="14 19">Bifunctional enzyme that catalyzes the epimerization of the S- and R-forms of NAD(P)HX and the dehydration of the S-form of NAD(P)HX at the expense of ADP, which is converted to AMP. This allows the repair of both epimers of NAD(P)HX, a damaged form of NAD(P)H that is a result of enzymatic or heat-dependent hydration.</text>
</comment>
<dbReference type="Gene3D" id="3.40.1190.20">
    <property type="match status" value="1"/>
</dbReference>
<dbReference type="HAMAP" id="MF_01965">
    <property type="entry name" value="NADHX_dehydratase"/>
    <property type="match status" value="1"/>
</dbReference>
<dbReference type="GO" id="GO:0052856">
    <property type="term" value="F:NAD(P)HX epimerase activity"/>
    <property type="evidence" value="ECO:0007669"/>
    <property type="project" value="UniProtKB-UniRule"/>
</dbReference>
<dbReference type="OrthoDB" id="9806925at2"/>
<dbReference type="Proteomes" id="UP001527202">
    <property type="component" value="Unassembled WGS sequence"/>
</dbReference>
<dbReference type="SUPFAM" id="SSF64153">
    <property type="entry name" value="YjeF N-terminal domain-like"/>
    <property type="match status" value="1"/>
</dbReference>
<dbReference type="InterPro" id="IPR036652">
    <property type="entry name" value="YjeF_N_dom_sf"/>
</dbReference>
<evidence type="ECO:0000256" key="11">
    <source>
        <dbReference type="ARBA" id="ARBA00023235"/>
    </source>
</evidence>
<evidence type="ECO:0000256" key="8">
    <source>
        <dbReference type="ARBA" id="ARBA00022857"/>
    </source>
</evidence>
<comment type="similarity">
    <text evidence="18">Belongs to the NnrE/AIBP family.</text>
</comment>
<keyword evidence="25" id="KW-1185">Reference proteome</keyword>
<evidence type="ECO:0000313" key="25">
    <source>
        <dbReference type="Proteomes" id="UP001527202"/>
    </source>
</evidence>